<feature type="compositionally biased region" description="Gly residues" evidence="1">
    <location>
        <begin position="337"/>
        <end position="347"/>
    </location>
</feature>
<evidence type="ECO:0000313" key="3">
    <source>
        <dbReference type="Proteomes" id="UP001246473"/>
    </source>
</evidence>
<feature type="region of interest" description="Disordered" evidence="1">
    <location>
        <begin position="177"/>
        <end position="213"/>
    </location>
</feature>
<proteinExistence type="predicted"/>
<dbReference type="Proteomes" id="UP001246473">
    <property type="component" value="Unassembled WGS sequence"/>
</dbReference>
<dbReference type="RefSeq" id="WP_146153309.1">
    <property type="nucleotide sequence ID" value="NZ_JANSLM010000004.1"/>
</dbReference>
<feature type="compositionally biased region" description="Polar residues" evidence="1">
    <location>
        <begin position="181"/>
        <end position="191"/>
    </location>
</feature>
<gene>
    <name evidence="2" type="ORF">ParKJ_12910</name>
</gene>
<accession>A0AAP5Q768</accession>
<reference evidence="2" key="1">
    <citation type="submission" date="2022-08" db="EMBL/GenBank/DDBJ databases">
        <authorList>
            <person name="Kim S.-J."/>
        </authorList>
    </citation>
    <scope>NUCLEOTIDE SEQUENCE</scope>
    <source>
        <strain evidence="2">KJ</strain>
    </source>
</reference>
<feature type="compositionally biased region" description="Low complexity" evidence="1">
    <location>
        <begin position="322"/>
        <end position="336"/>
    </location>
</feature>
<feature type="compositionally biased region" description="Polar residues" evidence="1">
    <location>
        <begin position="348"/>
        <end position="359"/>
    </location>
</feature>
<name>A0AAP5Q768_9BURK</name>
<dbReference type="EMBL" id="JANSLM010000004">
    <property type="protein sequence ID" value="MDT8838315.1"/>
    <property type="molecule type" value="Genomic_DNA"/>
</dbReference>
<protein>
    <submittedName>
        <fullName evidence="2">Uncharacterized protein</fullName>
    </submittedName>
</protein>
<evidence type="ECO:0000313" key="2">
    <source>
        <dbReference type="EMBL" id="MDT8838315.1"/>
    </source>
</evidence>
<organism evidence="2 3">
    <name type="scientific">Paraburkholderia fungorum</name>
    <dbReference type="NCBI Taxonomy" id="134537"/>
    <lineage>
        <taxon>Bacteria</taxon>
        <taxon>Pseudomonadati</taxon>
        <taxon>Pseudomonadota</taxon>
        <taxon>Betaproteobacteria</taxon>
        <taxon>Burkholderiales</taxon>
        <taxon>Burkholderiaceae</taxon>
        <taxon>Paraburkholderia</taxon>
    </lineage>
</organism>
<comment type="caution">
    <text evidence="2">The sequence shown here is derived from an EMBL/GenBank/DDBJ whole genome shotgun (WGS) entry which is preliminary data.</text>
</comment>
<evidence type="ECO:0000256" key="1">
    <source>
        <dbReference type="SAM" id="MobiDB-lite"/>
    </source>
</evidence>
<dbReference type="AlphaFoldDB" id="A0AAP5Q768"/>
<feature type="region of interest" description="Disordered" evidence="1">
    <location>
        <begin position="322"/>
        <end position="359"/>
    </location>
</feature>
<sequence length="359" mass="37243">MTASGPMTDGRTGALADNFNNYSKKAFADDATNEDARKMLRSGFSLIVASCDDYFRSAGTTQRWVIVASDYVAAAGTLATSILALTHAGAAAVSATALGTSTVLAGASIYTKDFLFASENMDSVRTLTMNALHEHQKLVNATVTDNLDANDAVTAILDDQVICTLPHIATMVRSAIKNAKPEQSSSTETDNQTGGSAGGTAGGPTPPTQAPAQLVKGDAPVTASLKKLISPDLSPAQTEALYWLLFMEPTQQEKDGPICAQMLTLPPNNSPVIKTQSPQGKVTCTYRPWSNQQSVKDLLDKLSPASRSALVQNIAQARAIAATGGAAGTPGTPKTGGPIGEKSGGSGHQPSTHINVDIL</sequence>